<dbReference type="InterPro" id="IPR001576">
    <property type="entry name" value="Phosphoglycerate_kinase"/>
</dbReference>
<evidence type="ECO:0000313" key="17">
    <source>
        <dbReference type="EMBL" id="SHK27771.1"/>
    </source>
</evidence>
<evidence type="ECO:0000256" key="5">
    <source>
        <dbReference type="ARBA" id="ARBA00013061"/>
    </source>
</evidence>
<keyword evidence="18" id="KW-1185">Reference proteome</keyword>
<dbReference type="OrthoDB" id="9808460at2"/>
<organism evidence="17 18">
    <name type="scientific">Paramaledivibacter caminithermalis (strain DSM 15212 / CIP 107654 / DViRD3)</name>
    <name type="common">Clostridium caminithermale</name>
    <dbReference type="NCBI Taxonomy" id="1121301"/>
    <lineage>
        <taxon>Bacteria</taxon>
        <taxon>Bacillati</taxon>
        <taxon>Bacillota</taxon>
        <taxon>Clostridia</taxon>
        <taxon>Peptostreptococcales</taxon>
        <taxon>Caminicellaceae</taxon>
        <taxon>Paramaledivibacter</taxon>
    </lineage>
</organism>
<dbReference type="GO" id="GO:0006096">
    <property type="term" value="P:glycolytic process"/>
    <property type="evidence" value="ECO:0007669"/>
    <property type="project" value="UniProtKB-UniRule"/>
</dbReference>
<feature type="binding site" evidence="14">
    <location>
        <position position="35"/>
    </location>
    <ligand>
        <name>(2R)-3-phosphoglycerate</name>
        <dbReference type="ChEBI" id="CHEBI:58272"/>
    </ligand>
</feature>
<feature type="binding site" evidence="13">
    <location>
        <position position="35"/>
    </location>
    <ligand>
        <name>substrate</name>
    </ligand>
</feature>
<evidence type="ECO:0000313" key="18">
    <source>
        <dbReference type="Proteomes" id="UP000184465"/>
    </source>
</evidence>
<dbReference type="FunFam" id="3.40.50.1260:FF:000008">
    <property type="entry name" value="Phosphoglycerate kinase"/>
    <property type="match status" value="1"/>
</dbReference>
<comment type="similarity">
    <text evidence="4 13 16">Belongs to the phosphoglycerate kinase family.</text>
</comment>
<dbReference type="RefSeq" id="WP_073151406.1">
    <property type="nucleotide sequence ID" value="NZ_FRAG01000042.1"/>
</dbReference>
<dbReference type="UniPathway" id="UPA00109">
    <property type="reaction ID" value="UER00185"/>
</dbReference>
<gene>
    <name evidence="13" type="primary">pgk</name>
    <name evidence="17" type="ORF">SAMN02745912_02846</name>
</gene>
<dbReference type="CDD" id="cd00318">
    <property type="entry name" value="Phosphoglycerate_kinase"/>
    <property type="match status" value="1"/>
</dbReference>
<dbReference type="PANTHER" id="PTHR11406">
    <property type="entry name" value="PHOSPHOGLYCERATE KINASE"/>
    <property type="match status" value="1"/>
</dbReference>
<evidence type="ECO:0000256" key="1">
    <source>
        <dbReference type="ARBA" id="ARBA00000642"/>
    </source>
</evidence>
<evidence type="ECO:0000256" key="6">
    <source>
        <dbReference type="ARBA" id="ARBA00016471"/>
    </source>
</evidence>
<dbReference type="InterPro" id="IPR015824">
    <property type="entry name" value="Phosphoglycerate_kinase_N"/>
</dbReference>
<comment type="catalytic activity">
    <reaction evidence="1 13 16">
        <text>(2R)-3-phosphoglycerate + ATP = (2R)-3-phospho-glyceroyl phosphate + ADP</text>
        <dbReference type="Rhea" id="RHEA:14801"/>
        <dbReference type="ChEBI" id="CHEBI:30616"/>
        <dbReference type="ChEBI" id="CHEBI:57604"/>
        <dbReference type="ChEBI" id="CHEBI:58272"/>
        <dbReference type="ChEBI" id="CHEBI:456216"/>
        <dbReference type="EC" id="2.7.2.3"/>
    </reaction>
</comment>
<dbReference type="HAMAP" id="MF_00145">
    <property type="entry name" value="Phosphoglyc_kinase"/>
    <property type="match status" value="1"/>
</dbReference>
<evidence type="ECO:0000256" key="14">
    <source>
        <dbReference type="PIRSR" id="PIRSR000724-1"/>
    </source>
</evidence>
<feature type="binding site" evidence="14">
    <location>
        <position position="151"/>
    </location>
    <ligand>
        <name>(2R)-3-phosphoglycerate</name>
        <dbReference type="ChEBI" id="CHEBI:58272"/>
    </ligand>
</feature>
<feature type="binding site" evidence="14">
    <location>
        <position position="118"/>
    </location>
    <ligand>
        <name>(2R)-3-phosphoglycerate</name>
        <dbReference type="ChEBI" id="CHEBI:58272"/>
    </ligand>
</feature>
<feature type="binding site" evidence="13">
    <location>
        <position position="289"/>
    </location>
    <ligand>
        <name>ATP</name>
        <dbReference type="ChEBI" id="CHEBI:30616"/>
    </ligand>
</feature>
<evidence type="ECO:0000256" key="7">
    <source>
        <dbReference type="ARBA" id="ARBA00022490"/>
    </source>
</evidence>
<dbReference type="GO" id="GO:0005829">
    <property type="term" value="C:cytosol"/>
    <property type="evidence" value="ECO:0007669"/>
    <property type="project" value="TreeGrafter"/>
</dbReference>
<sequence length="390" mass="42484">MVKTVRDLELNNKKVLIRVDFNVPIKNGKITNDNRIVAALPTIKYVLEQRGKVILFSHLGRVKTEEDKLTKTLKPVAERLSQLLDKKVEFVPATKGEILEKAIDKLKEGEILLVENTRFEKGETKNDTELGKYWASLGDVYINDAFGTAHREHASNVGIASHLESAAGFLLEKEIEFIGGVVNNPKRPLIAILGGAKVSDKIGVIENLIEKADKILIGGGMMFTFLRAQGKSVGKSLVEEDKIELAKALLEKAGEKIVLPVDTVVTKEFKSDTEYRTVSVDDISQEEMGLDIGSDSVELFKKQLKGAKSVVWNGPMGVFEMENFAKGTIGICEAIAQLEDAITIIGGGDSAAAAIELGYSDKFTHISTGGGASLEYLEGKLLPGIECLNK</sequence>
<dbReference type="Pfam" id="PF00162">
    <property type="entry name" value="PGK"/>
    <property type="match status" value="1"/>
</dbReference>
<keyword evidence="8 13" id="KW-0808">Transferase</keyword>
<name>A0A1M6R5M1_PARC5</name>
<feature type="binding site" evidence="13 14">
    <location>
        <begin position="58"/>
        <end position="61"/>
    </location>
    <ligand>
        <name>substrate</name>
    </ligand>
</feature>
<comment type="subcellular location">
    <subcellularLocation>
        <location evidence="2 13">Cytoplasm</location>
    </subcellularLocation>
</comment>
<comment type="pathway">
    <text evidence="3 13">Carbohydrate degradation; glycolysis; pyruvate from D-glyceraldehyde 3-phosphate: step 2/5.</text>
</comment>
<keyword evidence="7 13" id="KW-0963">Cytoplasm</keyword>
<dbReference type="EC" id="2.7.2.3" evidence="5 13"/>
<proteinExistence type="inferred from homology"/>
<evidence type="ECO:0000256" key="4">
    <source>
        <dbReference type="ARBA" id="ARBA00008982"/>
    </source>
</evidence>
<comment type="subunit">
    <text evidence="13">Monomer.</text>
</comment>
<evidence type="ECO:0000256" key="16">
    <source>
        <dbReference type="RuleBase" id="RU000532"/>
    </source>
</evidence>
<dbReference type="FunFam" id="3.40.50.1260:FF:000001">
    <property type="entry name" value="Phosphoglycerate kinase"/>
    <property type="match status" value="1"/>
</dbReference>
<evidence type="ECO:0000256" key="2">
    <source>
        <dbReference type="ARBA" id="ARBA00004496"/>
    </source>
</evidence>
<feature type="binding site" evidence="13 14">
    <location>
        <begin position="20"/>
        <end position="22"/>
    </location>
    <ligand>
        <name>substrate</name>
    </ligand>
</feature>
<accession>A0A1M6R5M1</accession>
<keyword evidence="12 13" id="KW-0324">Glycolysis</keyword>
<feature type="binding site" evidence="13 15">
    <location>
        <begin position="347"/>
        <end position="350"/>
    </location>
    <ligand>
        <name>ATP</name>
        <dbReference type="ChEBI" id="CHEBI:30616"/>
    </ligand>
</feature>
<dbReference type="Proteomes" id="UP000184465">
    <property type="component" value="Unassembled WGS sequence"/>
</dbReference>
<evidence type="ECO:0000256" key="9">
    <source>
        <dbReference type="ARBA" id="ARBA00022741"/>
    </source>
</evidence>
<evidence type="ECO:0000256" key="11">
    <source>
        <dbReference type="ARBA" id="ARBA00022840"/>
    </source>
</evidence>
<dbReference type="GO" id="GO:0043531">
    <property type="term" value="F:ADP binding"/>
    <property type="evidence" value="ECO:0007669"/>
    <property type="project" value="TreeGrafter"/>
</dbReference>
<dbReference type="GO" id="GO:0006094">
    <property type="term" value="P:gluconeogenesis"/>
    <property type="evidence" value="ECO:0007669"/>
    <property type="project" value="TreeGrafter"/>
</dbReference>
<dbReference type="Gene3D" id="3.40.50.1260">
    <property type="entry name" value="Phosphoglycerate kinase, N-terminal domain"/>
    <property type="match status" value="2"/>
</dbReference>
<feature type="binding site" evidence="13 15">
    <location>
        <position position="320"/>
    </location>
    <ligand>
        <name>ATP</name>
        <dbReference type="ChEBI" id="CHEBI:30616"/>
    </ligand>
</feature>
<dbReference type="GO" id="GO:0005524">
    <property type="term" value="F:ATP binding"/>
    <property type="evidence" value="ECO:0007669"/>
    <property type="project" value="UniProtKB-KW"/>
</dbReference>
<keyword evidence="11 13" id="KW-0067">ATP-binding</keyword>
<evidence type="ECO:0000256" key="3">
    <source>
        <dbReference type="ARBA" id="ARBA00004838"/>
    </source>
</evidence>
<dbReference type="GO" id="GO:0009986">
    <property type="term" value="C:cell surface"/>
    <property type="evidence" value="ECO:0007669"/>
    <property type="project" value="UniProtKB-ARBA"/>
</dbReference>
<feature type="binding site" evidence="13">
    <location>
        <position position="118"/>
    </location>
    <ligand>
        <name>substrate</name>
    </ligand>
</feature>
<feature type="binding site" evidence="13 15">
    <location>
        <position position="201"/>
    </location>
    <ligand>
        <name>ATP</name>
        <dbReference type="ChEBI" id="CHEBI:30616"/>
    </ligand>
</feature>
<keyword evidence="9 13" id="KW-0547">Nucleotide-binding</keyword>
<feature type="binding site" evidence="13">
    <location>
        <position position="151"/>
    </location>
    <ligand>
        <name>substrate</name>
    </ligand>
</feature>
<reference evidence="17 18" key="1">
    <citation type="submission" date="2016-11" db="EMBL/GenBank/DDBJ databases">
        <authorList>
            <person name="Jaros S."/>
            <person name="Januszkiewicz K."/>
            <person name="Wedrychowicz H."/>
        </authorList>
    </citation>
    <scope>NUCLEOTIDE SEQUENCE [LARGE SCALE GENOMIC DNA]</scope>
    <source>
        <strain evidence="17 18">DSM 15212</strain>
    </source>
</reference>
<dbReference type="PRINTS" id="PR00477">
    <property type="entry name" value="PHGLYCKINASE"/>
</dbReference>
<dbReference type="PIRSF" id="PIRSF000724">
    <property type="entry name" value="Pgk"/>
    <property type="match status" value="1"/>
</dbReference>
<evidence type="ECO:0000256" key="15">
    <source>
        <dbReference type="PIRSR" id="PIRSR000724-2"/>
    </source>
</evidence>
<dbReference type="AlphaFoldDB" id="A0A1M6R5M1"/>
<dbReference type="EMBL" id="FRAG01000042">
    <property type="protein sequence ID" value="SHK27771.1"/>
    <property type="molecule type" value="Genomic_DNA"/>
</dbReference>
<keyword evidence="10 13" id="KW-0418">Kinase</keyword>
<dbReference type="PROSITE" id="PS00111">
    <property type="entry name" value="PGLYCERATE_KINASE"/>
    <property type="match status" value="1"/>
</dbReference>
<evidence type="ECO:0000256" key="13">
    <source>
        <dbReference type="HAMAP-Rule" id="MF_00145"/>
    </source>
</evidence>
<dbReference type="SUPFAM" id="SSF53748">
    <property type="entry name" value="Phosphoglycerate kinase"/>
    <property type="match status" value="1"/>
</dbReference>
<protein>
    <recommendedName>
        <fullName evidence="6 13">Phosphoglycerate kinase</fullName>
        <ecNumber evidence="5 13">2.7.2.3</ecNumber>
    </recommendedName>
</protein>
<dbReference type="STRING" id="1121301.SAMN02745912_02846"/>
<dbReference type="PANTHER" id="PTHR11406:SF23">
    <property type="entry name" value="PHOSPHOGLYCERATE KINASE 1, CHLOROPLASTIC-RELATED"/>
    <property type="match status" value="1"/>
</dbReference>
<dbReference type="InterPro" id="IPR036043">
    <property type="entry name" value="Phosphoglycerate_kinase_sf"/>
</dbReference>
<evidence type="ECO:0000256" key="10">
    <source>
        <dbReference type="ARBA" id="ARBA00022777"/>
    </source>
</evidence>
<dbReference type="InterPro" id="IPR015911">
    <property type="entry name" value="Phosphoglycerate_kinase_CS"/>
</dbReference>
<evidence type="ECO:0000256" key="12">
    <source>
        <dbReference type="ARBA" id="ARBA00023152"/>
    </source>
</evidence>
<evidence type="ECO:0000256" key="8">
    <source>
        <dbReference type="ARBA" id="ARBA00022679"/>
    </source>
</evidence>
<dbReference type="GO" id="GO:0004618">
    <property type="term" value="F:phosphoglycerate kinase activity"/>
    <property type="evidence" value="ECO:0007669"/>
    <property type="project" value="UniProtKB-UniRule"/>
</dbReference>